<protein>
    <submittedName>
        <fullName evidence="10">Acyl-CoA dehydrogenase</fullName>
    </submittedName>
</protein>
<dbReference type="PROSITE" id="PS00072">
    <property type="entry name" value="ACYL_COA_DH_1"/>
    <property type="match status" value="1"/>
</dbReference>
<dbReference type="PANTHER" id="PTHR43292">
    <property type="entry name" value="ACYL-COA DEHYDROGENASE"/>
    <property type="match status" value="1"/>
</dbReference>
<dbReference type="GO" id="GO:0005886">
    <property type="term" value="C:plasma membrane"/>
    <property type="evidence" value="ECO:0007669"/>
    <property type="project" value="TreeGrafter"/>
</dbReference>
<organism evidence="10 11">
    <name type="scientific">Mycobacterium kyorinense</name>
    <dbReference type="NCBI Taxonomy" id="487514"/>
    <lineage>
        <taxon>Bacteria</taxon>
        <taxon>Bacillati</taxon>
        <taxon>Actinomycetota</taxon>
        <taxon>Actinomycetes</taxon>
        <taxon>Mycobacteriales</taxon>
        <taxon>Mycobacteriaceae</taxon>
        <taxon>Mycobacterium</taxon>
    </lineage>
</organism>
<dbReference type="OrthoDB" id="5179760at2"/>
<dbReference type="PANTHER" id="PTHR43292:SF3">
    <property type="entry name" value="ACYL-COA DEHYDROGENASE FADE29"/>
    <property type="match status" value="1"/>
</dbReference>
<evidence type="ECO:0000256" key="3">
    <source>
        <dbReference type="ARBA" id="ARBA00022630"/>
    </source>
</evidence>
<dbReference type="InterPro" id="IPR036250">
    <property type="entry name" value="AcylCo_DH-like_C"/>
</dbReference>
<dbReference type="InterPro" id="IPR009075">
    <property type="entry name" value="AcylCo_DH/oxidase_C"/>
</dbReference>
<dbReference type="STRING" id="487514.A5707_17515"/>
<dbReference type="Pfam" id="PF00441">
    <property type="entry name" value="Acyl-CoA_dh_1"/>
    <property type="match status" value="1"/>
</dbReference>
<dbReference type="Proteomes" id="UP000193487">
    <property type="component" value="Unassembled WGS sequence"/>
</dbReference>
<dbReference type="InterPro" id="IPR009100">
    <property type="entry name" value="AcylCoA_DH/oxidase_NM_dom_sf"/>
</dbReference>
<dbReference type="InterPro" id="IPR046373">
    <property type="entry name" value="Acyl-CoA_Oxase/DH_mid-dom_sf"/>
</dbReference>
<sequence length="379" mass="42414">MSDVVAEFGAWLTDFLPDDYYTRYREYRWDLGLRRDYQRACFEAGWLQPTWPREHGGRSLGLRDAMEIRLEAATRSAPKLPNIAGPNVAAPAIRQFGTPEQIERLLVPLLRGDEWWALGMSEPEAGSDFAGLRTRAERDGDVFRVNGHKIWTTQAHLSQWCTLYARTDPQAPKHRGISCLILDLQSPGVRIEPIRMASISDETFCEVFLDDVEVPVANLLGPYNGGWDVALASLHHERQMIWIMNWVEIQRGLQSTRERACLYGDTPDGDVQTRTLAPELVELGSLLADAEALRATGYRALHNELENRPSPEADILKLLGSVTLQRVWELSAAAAGPSSSIDPDLLFERQDALAATIYGGTSEIQRNIIAERLLGLPKG</sequence>
<dbReference type="RefSeq" id="WP_045373747.1">
    <property type="nucleotide sequence ID" value="NZ_BBKA01000009.1"/>
</dbReference>
<keyword evidence="4 6" id="KW-0274">FAD</keyword>
<dbReference type="FunFam" id="2.40.110.10:FF:000011">
    <property type="entry name" value="Acyl-CoA dehydrogenase FadE34"/>
    <property type="match status" value="1"/>
</dbReference>
<evidence type="ECO:0000259" key="8">
    <source>
        <dbReference type="Pfam" id="PF02770"/>
    </source>
</evidence>
<dbReference type="Gene3D" id="2.40.110.10">
    <property type="entry name" value="Butyryl-CoA Dehydrogenase, subunit A, domain 2"/>
    <property type="match status" value="1"/>
</dbReference>
<dbReference type="Pfam" id="PF02771">
    <property type="entry name" value="Acyl-CoA_dh_N"/>
    <property type="match status" value="1"/>
</dbReference>
<feature type="domain" description="Acyl-CoA dehydrogenase/oxidase C-terminal" evidence="7">
    <location>
        <begin position="224"/>
        <end position="374"/>
    </location>
</feature>
<evidence type="ECO:0000259" key="9">
    <source>
        <dbReference type="Pfam" id="PF02771"/>
    </source>
</evidence>
<evidence type="ECO:0000256" key="1">
    <source>
        <dbReference type="ARBA" id="ARBA00001974"/>
    </source>
</evidence>
<keyword evidence="3 6" id="KW-0285">Flavoprotein</keyword>
<evidence type="ECO:0000313" key="11">
    <source>
        <dbReference type="Proteomes" id="UP000193487"/>
    </source>
</evidence>
<gene>
    <name evidence="10" type="ORF">AWC14_07300</name>
</gene>
<dbReference type="Pfam" id="PF02770">
    <property type="entry name" value="Acyl-CoA_dh_M"/>
    <property type="match status" value="1"/>
</dbReference>
<comment type="similarity">
    <text evidence="2 6">Belongs to the acyl-CoA dehydrogenase family.</text>
</comment>
<dbReference type="Gene3D" id="1.20.140.10">
    <property type="entry name" value="Butyryl-CoA Dehydrogenase, subunit A, domain 3"/>
    <property type="match status" value="1"/>
</dbReference>
<dbReference type="Gene3D" id="1.10.540.10">
    <property type="entry name" value="Acyl-CoA dehydrogenase/oxidase, N-terminal domain"/>
    <property type="match status" value="1"/>
</dbReference>
<dbReference type="InterPro" id="IPR013786">
    <property type="entry name" value="AcylCoA_DH/ox_N"/>
</dbReference>
<dbReference type="InterPro" id="IPR006091">
    <property type="entry name" value="Acyl-CoA_Oxase/DH_mid-dom"/>
</dbReference>
<evidence type="ECO:0000259" key="7">
    <source>
        <dbReference type="Pfam" id="PF00441"/>
    </source>
</evidence>
<feature type="domain" description="Acyl-CoA dehydrogenase/oxidase N-terminal" evidence="9">
    <location>
        <begin position="19"/>
        <end position="113"/>
    </location>
</feature>
<proteinExistence type="inferred from homology"/>
<dbReference type="SUPFAM" id="SSF47203">
    <property type="entry name" value="Acyl-CoA dehydrogenase C-terminal domain-like"/>
    <property type="match status" value="1"/>
</dbReference>
<dbReference type="EMBL" id="LQPE01000135">
    <property type="protein sequence ID" value="ORW02249.1"/>
    <property type="molecule type" value="Genomic_DNA"/>
</dbReference>
<evidence type="ECO:0000256" key="6">
    <source>
        <dbReference type="RuleBase" id="RU362125"/>
    </source>
</evidence>
<feature type="domain" description="Acyl-CoA oxidase/dehydrogenase middle" evidence="8">
    <location>
        <begin position="117"/>
        <end position="212"/>
    </location>
</feature>
<dbReference type="InterPro" id="IPR037069">
    <property type="entry name" value="AcylCoA_DH/ox_N_sf"/>
</dbReference>
<dbReference type="GO" id="GO:0050660">
    <property type="term" value="F:flavin adenine dinucleotide binding"/>
    <property type="evidence" value="ECO:0007669"/>
    <property type="project" value="InterPro"/>
</dbReference>
<evidence type="ECO:0000313" key="10">
    <source>
        <dbReference type="EMBL" id="ORW02249.1"/>
    </source>
</evidence>
<keyword evidence="11" id="KW-1185">Reference proteome</keyword>
<dbReference type="InterPro" id="IPR006089">
    <property type="entry name" value="Acyl-CoA_DH_CS"/>
</dbReference>
<comment type="cofactor">
    <cofactor evidence="1 6">
        <name>FAD</name>
        <dbReference type="ChEBI" id="CHEBI:57692"/>
    </cofactor>
</comment>
<reference evidence="10 11" key="1">
    <citation type="submission" date="2016-01" db="EMBL/GenBank/DDBJ databases">
        <title>The new phylogeny of the genus Mycobacterium.</title>
        <authorList>
            <person name="Tarcisio F."/>
            <person name="Conor M."/>
            <person name="Antonella G."/>
            <person name="Elisabetta G."/>
            <person name="Giulia F.S."/>
            <person name="Sara T."/>
            <person name="Anna F."/>
            <person name="Clotilde B."/>
            <person name="Roberto B."/>
            <person name="Veronica D.S."/>
            <person name="Fabio R."/>
            <person name="Monica P."/>
            <person name="Olivier J."/>
            <person name="Enrico T."/>
            <person name="Nicola S."/>
        </authorList>
    </citation>
    <scope>NUCLEOTIDE SEQUENCE [LARGE SCALE GENOMIC DNA]</scope>
    <source>
        <strain evidence="10 11">DSM 45166</strain>
    </source>
</reference>
<dbReference type="InterPro" id="IPR052161">
    <property type="entry name" value="Mycobact_Acyl-CoA_DH"/>
</dbReference>
<dbReference type="GO" id="GO:0003995">
    <property type="term" value="F:acyl-CoA dehydrogenase activity"/>
    <property type="evidence" value="ECO:0007669"/>
    <property type="project" value="InterPro"/>
</dbReference>
<evidence type="ECO:0000256" key="5">
    <source>
        <dbReference type="ARBA" id="ARBA00023002"/>
    </source>
</evidence>
<dbReference type="AlphaFoldDB" id="A0A1X1XTY8"/>
<comment type="caution">
    <text evidence="10">The sequence shown here is derived from an EMBL/GenBank/DDBJ whole genome shotgun (WGS) entry which is preliminary data.</text>
</comment>
<keyword evidence="5 6" id="KW-0560">Oxidoreductase</keyword>
<evidence type="ECO:0000256" key="2">
    <source>
        <dbReference type="ARBA" id="ARBA00009347"/>
    </source>
</evidence>
<name>A0A1X1XTY8_9MYCO</name>
<evidence type="ECO:0000256" key="4">
    <source>
        <dbReference type="ARBA" id="ARBA00022827"/>
    </source>
</evidence>
<accession>A0A1X1XTY8</accession>
<dbReference type="SUPFAM" id="SSF56645">
    <property type="entry name" value="Acyl-CoA dehydrogenase NM domain-like"/>
    <property type="match status" value="1"/>
</dbReference>